<protein>
    <submittedName>
        <fullName evidence="3">Hypothetical_protein</fullName>
    </submittedName>
</protein>
<organism evidence="1">
    <name type="scientific">Hexamita inflata</name>
    <dbReference type="NCBI Taxonomy" id="28002"/>
    <lineage>
        <taxon>Eukaryota</taxon>
        <taxon>Metamonada</taxon>
        <taxon>Diplomonadida</taxon>
        <taxon>Hexamitidae</taxon>
        <taxon>Hexamitinae</taxon>
        <taxon>Hexamita</taxon>
    </lineage>
</organism>
<dbReference type="EMBL" id="CAXDID020000042">
    <property type="protein sequence ID" value="CAL6000854.1"/>
    <property type="molecule type" value="Genomic_DNA"/>
</dbReference>
<dbReference type="Proteomes" id="UP001642409">
    <property type="component" value="Unassembled WGS sequence"/>
</dbReference>
<evidence type="ECO:0000313" key="5">
    <source>
        <dbReference type="Proteomes" id="UP001642409"/>
    </source>
</evidence>
<evidence type="ECO:0000313" key="2">
    <source>
        <dbReference type="EMBL" id="CAI9973656.1"/>
    </source>
</evidence>
<dbReference type="AlphaFoldDB" id="A0AA86RKQ1"/>
<accession>A0AA86RKQ1</accession>
<proteinExistence type="predicted"/>
<evidence type="ECO:0000313" key="1">
    <source>
        <dbReference type="EMBL" id="CAI9973652.1"/>
    </source>
</evidence>
<evidence type="ECO:0000313" key="4">
    <source>
        <dbReference type="EMBL" id="CAL6000854.1"/>
    </source>
</evidence>
<dbReference type="EMBL" id="CATOUU010001125">
    <property type="protein sequence ID" value="CAI9973656.1"/>
    <property type="molecule type" value="Genomic_DNA"/>
</dbReference>
<evidence type="ECO:0000313" key="3">
    <source>
        <dbReference type="EMBL" id="CAL6000850.1"/>
    </source>
</evidence>
<gene>
    <name evidence="3" type="ORF">HINF_LOCUS16968</name>
    <name evidence="4" type="ORF">HINF_LOCUS16972</name>
    <name evidence="1" type="ORF">HINF_LOCUS61297</name>
    <name evidence="2" type="ORF">HINF_LOCUS61301</name>
</gene>
<reference evidence="1" key="1">
    <citation type="submission" date="2023-06" db="EMBL/GenBank/DDBJ databases">
        <authorList>
            <person name="Kurt Z."/>
        </authorList>
    </citation>
    <scope>NUCLEOTIDE SEQUENCE</scope>
</reference>
<dbReference type="EMBL" id="CAXDID020000042">
    <property type="protein sequence ID" value="CAL6000850.1"/>
    <property type="molecule type" value="Genomic_DNA"/>
</dbReference>
<dbReference type="EMBL" id="CATOUU010001125">
    <property type="protein sequence ID" value="CAI9973652.1"/>
    <property type="molecule type" value="Genomic_DNA"/>
</dbReference>
<sequence length="104" mass="11793">MGRQTMIEHAKTHHKNIDSELCCKVQPKVIQLTCVTFVVTTHAAYLITSAPSGKKSLNVIIPIPSLHIIVLDFVFGDVFQFQTQSIVLLGIKCQLFYYEQSELW</sequence>
<name>A0AA86RKQ1_9EUKA</name>
<comment type="caution">
    <text evidence="1">The sequence shown here is derived from an EMBL/GenBank/DDBJ whole genome shotgun (WGS) entry which is preliminary data.</text>
</comment>
<keyword evidence="5" id="KW-1185">Reference proteome</keyword>
<reference evidence="3 5" key="2">
    <citation type="submission" date="2024-07" db="EMBL/GenBank/DDBJ databases">
        <authorList>
            <person name="Akdeniz Z."/>
        </authorList>
    </citation>
    <scope>NUCLEOTIDE SEQUENCE [LARGE SCALE GENOMIC DNA]</scope>
</reference>